<evidence type="ECO:0000313" key="3">
    <source>
        <dbReference type="Proteomes" id="UP001596139"/>
    </source>
</evidence>
<dbReference type="EMBL" id="JBHSPX010000009">
    <property type="protein sequence ID" value="MFC6067027.1"/>
    <property type="molecule type" value="Genomic_DNA"/>
</dbReference>
<feature type="region of interest" description="Disordered" evidence="1">
    <location>
        <begin position="180"/>
        <end position="219"/>
    </location>
</feature>
<feature type="compositionally biased region" description="Polar residues" evidence="1">
    <location>
        <begin position="209"/>
        <end position="219"/>
    </location>
</feature>
<sequence>MSERSASVESEAVPEGVHAVVDSYLNGLGSHLSRMLNNQATVPHDVREWVHKQLYAVARVTYHCEQLTSFLMAYALNSGISKDDVSWAMDRPTDELGIFATVSSQRLLQGALGEDPKDHDVESVEDLFVARSVAEHRSEHRRLADELMELLLLHRTPRHAARGLYWASDKTRTAIQNGWYIQAKRGPGRKSDDDASGAMETASPPHQVARSSVTPQKLA</sequence>
<name>A0ABW1MVA1_9ACTN</name>
<accession>A0ABW1MVA1</accession>
<gene>
    <name evidence="2" type="ORF">ACFP4F_31410</name>
</gene>
<proteinExistence type="predicted"/>
<keyword evidence="3" id="KW-1185">Reference proteome</keyword>
<reference evidence="3" key="1">
    <citation type="journal article" date="2019" name="Int. J. Syst. Evol. Microbiol.">
        <title>The Global Catalogue of Microorganisms (GCM) 10K type strain sequencing project: providing services to taxonomists for standard genome sequencing and annotation.</title>
        <authorList>
            <consortium name="The Broad Institute Genomics Platform"/>
            <consortium name="The Broad Institute Genome Sequencing Center for Infectious Disease"/>
            <person name="Wu L."/>
            <person name="Ma J."/>
        </authorList>
    </citation>
    <scope>NUCLEOTIDE SEQUENCE [LARGE SCALE GENOMIC DNA]</scope>
    <source>
        <strain evidence="3">CGMCC 1.15180</strain>
    </source>
</reference>
<comment type="caution">
    <text evidence="2">The sequence shown here is derived from an EMBL/GenBank/DDBJ whole genome shotgun (WGS) entry which is preliminary data.</text>
</comment>
<evidence type="ECO:0000256" key="1">
    <source>
        <dbReference type="SAM" id="MobiDB-lite"/>
    </source>
</evidence>
<dbReference type="RefSeq" id="WP_157848859.1">
    <property type="nucleotide sequence ID" value="NZ_JBHSPX010000009.1"/>
</dbReference>
<protein>
    <submittedName>
        <fullName evidence="2">Uncharacterized protein</fullName>
    </submittedName>
</protein>
<organism evidence="2 3">
    <name type="scientific">Streptomyces ochraceiscleroticus</name>
    <dbReference type="NCBI Taxonomy" id="47761"/>
    <lineage>
        <taxon>Bacteria</taxon>
        <taxon>Bacillati</taxon>
        <taxon>Actinomycetota</taxon>
        <taxon>Actinomycetes</taxon>
        <taxon>Kitasatosporales</taxon>
        <taxon>Streptomycetaceae</taxon>
        <taxon>Streptomyces</taxon>
    </lineage>
</organism>
<evidence type="ECO:0000313" key="2">
    <source>
        <dbReference type="EMBL" id="MFC6067027.1"/>
    </source>
</evidence>
<dbReference type="Proteomes" id="UP001596139">
    <property type="component" value="Unassembled WGS sequence"/>
</dbReference>